<protein>
    <submittedName>
        <fullName evidence="5">PREDICTED: heterogeneous nuclear</fullName>
    </submittedName>
</protein>
<dbReference type="InterPro" id="IPR035979">
    <property type="entry name" value="RBD_domain_sf"/>
</dbReference>
<dbReference type="GO" id="GO:0003729">
    <property type="term" value="F:mRNA binding"/>
    <property type="evidence" value="ECO:0007669"/>
    <property type="project" value="TreeGrafter"/>
</dbReference>
<dbReference type="EMBL" id="CABIKO010000070">
    <property type="protein sequence ID" value="VVA23355.1"/>
    <property type="molecule type" value="Genomic_DNA"/>
</dbReference>
<feature type="domain" description="RRM" evidence="4">
    <location>
        <begin position="49"/>
        <end position="125"/>
    </location>
</feature>
<gene>
    <name evidence="5" type="ORF">ALMOND_2B012747</name>
</gene>
<evidence type="ECO:0000259" key="4">
    <source>
        <dbReference type="PROSITE" id="PS50102"/>
    </source>
</evidence>
<sequence length="314" mass="35996">MKEGKDGFMDENQIYRENNSVADGLLTGEVVADSLIFEVLITMDLPEPGKLFVARLPKTVSETHIKEHFNKYGEVKDCVIVVDKVTRRPKGFAFVTFTDPFMAKKALEVEHYIFGRKLDVKPALPKREELQNQEDEQAKAYFKTKKIFVGGLPHNLTQEEFKSYFEKFGTIINGVIIYIKESGKSRGFGFITFDSEEAVDEVTKETHHELNDKFVEVKRAWPKHKNDNMIHTFDCNEVGFNFGGSQCDYYSNFMLYGARCFSCLLPYGFGHHEGCLYYGQNTAGYITWQPKKVPTNFGMEKTTQTHACPYQNSV</sequence>
<organism evidence="5 6">
    <name type="scientific">Prunus dulcis</name>
    <name type="common">Almond</name>
    <name type="synonym">Amygdalus dulcis</name>
    <dbReference type="NCBI Taxonomy" id="3755"/>
    <lineage>
        <taxon>Eukaryota</taxon>
        <taxon>Viridiplantae</taxon>
        <taxon>Streptophyta</taxon>
        <taxon>Embryophyta</taxon>
        <taxon>Tracheophyta</taxon>
        <taxon>Spermatophyta</taxon>
        <taxon>Magnoliopsida</taxon>
        <taxon>eudicotyledons</taxon>
        <taxon>Gunneridae</taxon>
        <taxon>Pentapetalae</taxon>
        <taxon>rosids</taxon>
        <taxon>fabids</taxon>
        <taxon>Rosales</taxon>
        <taxon>Rosaceae</taxon>
        <taxon>Amygdaloideae</taxon>
        <taxon>Amygdaleae</taxon>
        <taxon>Prunus</taxon>
    </lineage>
</organism>
<evidence type="ECO:0000256" key="2">
    <source>
        <dbReference type="ARBA" id="ARBA00022884"/>
    </source>
</evidence>
<evidence type="ECO:0000313" key="5">
    <source>
        <dbReference type="EMBL" id="VVA23355.1"/>
    </source>
</evidence>
<proteinExistence type="predicted"/>
<dbReference type="SMART" id="SM00360">
    <property type="entry name" value="RRM"/>
    <property type="match status" value="2"/>
</dbReference>
<reference evidence="6" key="1">
    <citation type="journal article" date="2020" name="Plant J.">
        <title>Transposons played a major role in the diversification between the closely related almond and peach genomes: results from the almond genome sequence.</title>
        <authorList>
            <person name="Alioto T."/>
            <person name="Alexiou K.G."/>
            <person name="Bardil A."/>
            <person name="Barteri F."/>
            <person name="Castanera R."/>
            <person name="Cruz F."/>
            <person name="Dhingra A."/>
            <person name="Duval H."/>
            <person name="Fernandez I Marti A."/>
            <person name="Frias L."/>
            <person name="Galan B."/>
            <person name="Garcia J.L."/>
            <person name="Howad W."/>
            <person name="Gomez-Garrido J."/>
            <person name="Gut M."/>
            <person name="Julca I."/>
            <person name="Morata J."/>
            <person name="Puigdomenech P."/>
            <person name="Ribeca P."/>
            <person name="Rubio Cabetas M.J."/>
            <person name="Vlasova A."/>
            <person name="Wirthensohn M."/>
            <person name="Garcia-Mas J."/>
            <person name="Gabaldon T."/>
            <person name="Casacuberta J.M."/>
            <person name="Arus P."/>
        </authorList>
    </citation>
    <scope>NUCLEOTIDE SEQUENCE [LARGE SCALE GENOMIC DNA]</scope>
    <source>
        <strain evidence="6">cv. Texas</strain>
    </source>
</reference>
<dbReference type="PANTHER" id="PTHR48032:SF12">
    <property type="entry name" value="RRM DOMAIN-CONTAINING PROTEIN"/>
    <property type="match status" value="1"/>
</dbReference>
<dbReference type="SUPFAM" id="SSF54928">
    <property type="entry name" value="RNA-binding domain, RBD"/>
    <property type="match status" value="2"/>
</dbReference>
<evidence type="ECO:0000256" key="3">
    <source>
        <dbReference type="PROSITE-ProRule" id="PRU00176"/>
    </source>
</evidence>
<dbReference type="GO" id="GO:0006417">
    <property type="term" value="P:regulation of translation"/>
    <property type="evidence" value="ECO:0007669"/>
    <property type="project" value="TreeGrafter"/>
</dbReference>
<dbReference type="Pfam" id="PF00076">
    <property type="entry name" value="RRM_1"/>
    <property type="match status" value="2"/>
</dbReference>
<dbReference type="InterPro" id="IPR000504">
    <property type="entry name" value="RRM_dom"/>
</dbReference>
<keyword evidence="2 3" id="KW-0694">RNA-binding</keyword>
<dbReference type="AlphaFoldDB" id="A0A5E4F5K8"/>
<dbReference type="PROSITE" id="PS50102">
    <property type="entry name" value="RRM"/>
    <property type="match status" value="2"/>
</dbReference>
<dbReference type="Gene3D" id="3.30.70.330">
    <property type="match status" value="2"/>
</dbReference>
<dbReference type="InParanoid" id="A0A5E4F5K8"/>
<evidence type="ECO:0000256" key="1">
    <source>
        <dbReference type="ARBA" id="ARBA00022737"/>
    </source>
</evidence>
<evidence type="ECO:0000313" key="6">
    <source>
        <dbReference type="Proteomes" id="UP000327085"/>
    </source>
</evidence>
<dbReference type="InterPro" id="IPR012677">
    <property type="entry name" value="Nucleotide-bd_a/b_plait_sf"/>
</dbReference>
<dbReference type="Proteomes" id="UP000327085">
    <property type="component" value="Chromosome 6"/>
</dbReference>
<dbReference type="PANTHER" id="PTHR48032">
    <property type="entry name" value="RNA-BINDING PROTEIN MUSASHI HOMOLOG RBP6"/>
    <property type="match status" value="1"/>
</dbReference>
<dbReference type="Gramene" id="VVA23355">
    <property type="protein sequence ID" value="VVA23355"/>
    <property type="gene ID" value="Prudul26B012747"/>
</dbReference>
<dbReference type="OMA" id="TKETHHE"/>
<keyword evidence="1" id="KW-0677">Repeat</keyword>
<accession>A0A5E4F5K8</accession>
<name>A0A5E4F5K8_PRUDU</name>
<feature type="domain" description="RRM" evidence="4">
    <location>
        <begin position="145"/>
        <end position="222"/>
    </location>
</feature>